<sequence>MSSPASAPSSLPNPNRIRRRSVDVAKRLASSVAAAVKPTPMPYVEPVFGRQRRSLGAIPMEELRPADYLPMPPREVLFPRCEQVALFKEVGLLDQMRMSGLRYWLYCSDRYLSHGLLFQYPSSRSGLPIEICLNTQ</sequence>
<name>A0A8H6SGJ7_9AGAR</name>
<dbReference type="RefSeq" id="XP_037217941.1">
    <property type="nucleotide sequence ID" value="XM_037364699.1"/>
</dbReference>
<proteinExistence type="predicted"/>
<evidence type="ECO:0000313" key="1">
    <source>
        <dbReference type="EMBL" id="KAF7298553.1"/>
    </source>
</evidence>
<gene>
    <name evidence="1" type="ORF">MIND_00802000</name>
</gene>
<dbReference type="EMBL" id="JACAZF010000007">
    <property type="protein sequence ID" value="KAF7298553.1"/>
    <property type="molecule type" value="Genomic_DNA"/>
</dbReference>
<dbReference type="AlphaFoldDB" id="A0A8H6SGJ7"/>
<evidence type="ECO:0000313" key="2">
    <source>
        <dbReference type="Proteomes" id="UP000636479"/>
    </source>
</evidence>
<reference evidence="1" key="1">
    <citation type="submission" date="2020-05" db="EMBL/GenBank/DDBJ databases">
        <title>Mycena genomes resolve the evolution of fungal bioluminescence.</title>
        <authorList>
            <person name="Tsai I.J."/>
        </authorList>
    </citation>
    <scope>NUCLEOTIDE SEQUENCE</scope>
    <source>
        <strain evidence="1">171206Taipei</strain>
    </source>
</reference>
<comment type="caution">
    <text evidence="1">The sequence shown here is derived from an EMBL/GenBank/DDBJ whole genome shotgun (WGS) entry which is preliminary data.</text>
</comment>
<protein>
    <submittedName>
        <fullName evidence="1">Uncharacterized protein</fullName>
    </submittedName>
</protein>
<dbReference type="Proteomes" id="UP000636479">
    <property type="component" value="Unassembled WGS sequence"/>
</dbReference>
<organism evidence="1 2">
    <name type="scientific">Mycena indigotica</name>
    <dbReference type="NCBI Taxonomy" id="2126181"/>
    <lineage>
        <taxon>Eukaryota</taxon>
        <taxon>Fungi</taxon>
        <taxon>Dikarya</taxon>
        <taxon>Basidiomycota</taxon>
        <taxon>Agaricomycotina</taxon>
        <taxon>Agaricomycetes</taxon>
        <taxon>Agaricomycetidae</taxon>
        <taxon>Agaricales</taxon>
        <taxon>Marasmiineae</taxon>
        <taxon>Mycenaceae</taxon>
        <taxon>Mycena</taxon>
    </lineage>
</organism>
<keyword evidence="2" id="KW-1185">Reference proteome</keyword>
<accession>A0A8H6SGJ7</accession>
<dbReference type="GeneID" id="59347215"/>